<gene>
    <name evidence="3" type="ORF">HYFRA_00014141</name>
</gene>
<evidence type="ECO:0000256" key="2">
    <source>
        <dbReference type="SAM" id="Phobius"/>
    </source>
</evidence>
<dbReference type="AlphaFoldDB" id="A0A9N9Q1R8"/>
<reference evidence="3" key="1">
    <citation type="submission" date="2021-07" db="EMBL/GenBank/DDBJ databases">
        <authorList>
            <person name="Durling M."/>
        </authorList>
    </citation>
    <scope>NUCLEOTIDE SEQUENCE</scope>
</reference>
<feature type="compositionally biased region" description="Basic and acidic residues" evidence="1">
    <location>
        <begin position="88"/>
        <end position="102"/>
    </location>
</feature>
<keyword evidence="2" id="KW-0472">Membrane</keyword>
<sequence length="102" mass="11614">MATRTPAQQKIRRFILTGAIASITMTGAWYGAGLKVQSDIKKTAQKRLEATPAERIAQLEEHRMELLVKRHSLEKKLRQTEARLNGATREESMVGQERRRGQ</sequence>
<dbReference type="EMBL" id="CAJVRL010000126">
    <property type="protein sequence ID" value="CAG8962032.1"/>
    <property type="molecule type" value="Genomic_DNA"/>
</dbReference>
<keyword evidence="4" id="KW-1185">Reference proteome</keyword>
<evidence type="ECO:0000313" key="4">
    <source>
        <dbReference type="Proteomes" id="UP000696280"/>
    </source>
</evidence>
<feature type="region of interest" description="Disordered" evidence="1">
    <location>
        <begin position="80"/>
        <end position="102"/>
    </location>
</feature>
<comment type="caution">
    <text evidence="3">The sequence shown here is derived from an EMBL/GenBank/DDBJ whole genome shotgun (WGS) entry which is preliminary data.</text>
</comment>
<organism evidence="3 4">
    <name type="scientific">Hymenoscyphus fraxineus</name>
    <dbReference type="NCBI Taxonomy" id="746836"/>
    <lineage>
        <taxon>Eukaryota</taxon>
        <taxon>Fungi</taxon>
        <taxon>Dikarya</taxon>
        <taxon>Ascomycota</taxon>
        <taxon>Pezizomycotina</taxon>
        <taxon>Leotiomycetes</taxon>
        <taxon>Helotiales</taxon>
        <taxon>Helotiaceae</taxon>
        <taxon>Hymenoscyphus</taxon>
    </lineage>
</organism>
<proteinExistence type="predicted"/>
<name>A0A9N9Q1R8_9HELO</name>
<evidence type="ECO:0000313" key="3">
    <source>
        <dbReference type="EMBL" id="CAG8962032.1"/>
    </source>
</evidence>
<feature type="transmembrane region" description="Helical" evidence="2">
    <location>
        <begin position="14"/>
        <end position="32"/>
    </location>
</feature>
<evidence type="ECO:0000256" key="1">
    <source>
        <dbReference type="SAM" id="MobiDB-lite"/>
    </source>
</evidence>
<dbReference type="OrthoDB" id="5428081at2759"/>
<keyword evidence="2" id="KW-1133">Transmembrane helix</keyword>
<protein>
    <submittedName>
        <fullName evidence="3">Uncharacterized protein</fullName>
    </submittedName>
</protein>
<dbReference type="Proteomes" id="UP000696280">
    <property type="component" value="Unassembled WGS sequence"/>
</dbReference>
<keyword evidence="2" id="KW-0812">Transmembrane</keyword>
<accession>A0A9N9Q1R8</accession>